<dbReference type="Proteomes" id="UP001209344">
    <property type="component" value="Unassembled WGS sequence"/>
</dbReference>
<accession>A0A3E5E4G6</accession>
<evidence type="ECO:0000313" key="12">
    <source>
        <dbReference type="Proteomes" id="UP000390763"/>
    </source>
</evidence>
<evidence type="ECO:0000256" key="1">
    <source>
        <dbReference type="SAM" id="MobiDB-lite"/>
    </source>
</evidence>
<dbReference type="EMBL" id="JAPDVK010000001">
    <property type="protein sequence ID" value="MCW4127117.1"/>
    <property type="molecule type" value="Genomic_DNA"/>
</dbReference>
<dbReference type="EMBL" id="JAPDUM010000001">
    <property type="protein sequence ID" value="MCW4163631.1"/>
    <property type="molecule type" value="Genomic_DNA"/>
</dbReference>
<organism evidence="6 13">
    <name type="scientific">Segatella copri</name>
    <dbReference type="NCBI Taxonomy" id="165179"/>
    <lineage>
        <taxon>Bacteria</taxon>
        <taxon>Pseudomonadati</taxon>
        <taxon>Bacteroidota</taxon>
        <taxon>Bacteroidia</taxon>
        <taxon>Bacteroidales</taxon>
        <taxon>Prevotellaceae</taxon>
        <taxon>Segatella</taxon>
    </lineage>
</organism>
<evidence type="ECO:0000313" key="8">
    <source>
        <dbReference type="EMBL" id="RGS15208.1"/>
    </source>
</evidence>
<dbReference type="Proteomes" id="UP000390763">
    <property type="component" value="Unassembled WGS sequence"/>
</dbReference>
<dbReference type="EMBL" id="QRVA01000019">
    <property type="protein sequence ID" value="RGS15208.1"/>
    <property type="molecule type" value="Genomic_DNA"/>
</dbReference>
<gene>
    <name evidence="8" type="ORF">DWY11_08710</name>
    <name evidence="9" type="ORF">DXA63_07885</name>
    <name evidence="7" type="ORF">F7D62_02660</name>
    <name evidence="6" type="ORF">F7D74_03600</name>
    <name evidence="5" type="ORF">ONS98_00015</name>
    <name evidence="3" type="ORF">ONT05_04245</name>
    <name evidence="4" type="ORF">ONT16_02310</name>
</gene>
<sequence>MDIKKVLMGEKMPDKNDPQYREQYEREVRAGQKFAEKTKLNILFLKIQEWANDHRKAFLGIVFGLVISLFAWNVINMIRYYNASKEQKRHTAVERVEKALQEQRNSHKAQ</sequence>
<evidence type="ECO:0000313" key="11">
    <source>
        <dbReference type="Proteomes" id="UP000285604"/>
    </source>
</evidence>
<evidence type="ECO:0000313" key="7">
    <source>
        <dbReference type="EMBL" id="MQO03027.1"/>
    </source>
</evidence>
<dbReference type="RefSeq" id="WP_117586836.1">
    <property type="nucleotide sequence ID" value="NZ_CATKVU010000006.1"/>
</dbReference>
<proteinExistence type="predicted"/>
<dbReference type="AlphaFoldDB" id="A0A3E5E4G6"/>
<dbReference type="Proteomes" id="UP000421408">
    <property type="component" value="Unassembled WGS sequence"/>
</dbReference>
<evidence type="ECO:0000313" key="4">
    <source>
        <dbReference type="EMBL" id="MCW4127117.1"/>
    </source>
</evidence>
<evidence type="ECO:0000313" key="5">
    <source>
        <dbReference type="EMBL" id="MCW4163631.1"/>
    </source>
</evidence>
<dbReference type="EMBL" id="QSCI01000028">
    <property type="protein sequence ID" value="RGX95173.1"/>
    <property type="molecule type" value="Genomic_DNA"/>
</dbReference>
<reference evidence="10 11" key="1">
    <citation type="submission" date="2018-08" db="EMBL/GenBank/DDBJ databases">
        <title>A genome reference for cultivated species of the human gut microbiota.</title>
        <authorList>
            <person name="Zou Y."/>
            <person name="Xue W."/>
            <person name="Luo G."/>
        </authorList>
    </citation>
    <scope>NUCLEOTIDE SEQUENCE [LARGE SCALE GENOMIC DNA]</scope>
    <source>
        <strain evidence="8 10">AF24-12</strain>
        <strain evidence="9 11">OF03-3</strain>
    </source>
</reference>
<dbReference type="EMBL" id="VZBT01000029">
    <property type="protein sequence ID" value="MQO03027.1"/>
    <property type="molecule type" value="Genomic_DNA"/>
</dbReference>
<feature type="transmembrane region" description="Helical" evidence="2">
    <location>
        <begin position="57"/>
        <end position="75"/>
    </location>
</feature>
<evidence type="ECO:0000313" key="13">
    <source>
        <dbReference type="Proteomes" id="UP000421408"/>
    </source>
</evidence>
<feature type="region of interest" description="Disordered" evidence="1">
    <location>
        <begin position="1"/>
        <end position="21"/>
    </location>
</feature>
<comment type="caution">
    <text evidence="6">The sequence shown here is derived from an EMBL/GenBank/DDBJ whole genome shotgun (WGS) entry which is preliminary data.</text>
</comment>
<keyword evidence="2" id="KW-0812">Transmembrane</keyword>
<dbReference type="Proteomes" id="UP001209476">
    <property type="component" value="Unassembled WGS sequence"/>
</dbReference>
<evidence type="ECO:0000313" key="3">
    <source>
        <dbReference type="EMBL" id="MCW4092777.1"/>
    </source>
</evidence>
<reference evidence="3" key="3">
    <citation type="submission" date="2022-11" db="EMBL/GenBank/DDBJ databases">
        <title>Genomic repertoires linked with pathogenic potency of arthritogenic Prevotella copri isolated from the gut of rheumatoid arthritis patients.</title>
        <authorList>
            <person name="Nii T."/>
            <person name="Maeda Y."/>
            <person name="Motooka D."/>
            <person name="Naito M."/>
            <person name="Matsumoto Y."/>
            <person name="Ogawa T."/>
            <person name="Oguro-Igashira E."/>
            <person name="Kishikawa T."/>
            <person name="Yamashita M."/>
            <person name="Koizumi S."/>
            <person name="Kurakawa T."/>
            <person name="Okumura R."/>
            <person name="Kayama H."/>
            <person name="Murakami M."/>
            <person name="Sakaguchi T."/>
            <person name="Das B."/>
            <person name="Nakamura S."/>
            <person name="Okada Y."/>
            <person name="Kumanogoh A."/>
            <person name="Takeda K."/>
        </authorList>
    </citation>
    <scope>NUCLEOTIDE SEQUENCE</scope>
    <source>
        <strain evidence="4">F3-75</strain>
        <strain evidence="3">N016-13</strain>
        <strain evidence="5">RA-N001-16</strain>
    </source>
</reference>
<evidence type="ECO:0000313" key="9">
    <source>
        <dbReference type="EMBL" id="RGX95173.1"/>
    </source>
</evidence>
<dbReference type="Proteomes" id="UP001209074">
    <property type="component" value="Unassembled WGS sequence"/>
</dbReference>
<reference evidence="12 13" key="2">
    <citation type="submission" date="2019-09" db="EMBL/GenBank/DDBJ databases">
        <title>Distinct polysaccharide growth profiles of human intestinal Prevotella copri isolates.</title>
        <authorList>
            <person name="Fehlner-Peach H."/>
            <person name="Magnabosco C."/>
            <person name="Raghavan V."/>
            <person name="Scher J.U."/>
            <person name="Tett A."/>
            <person name="Cox L.M."/>
            <person name="Gottsegen C."/>
            <person name="Watters A."/>
            <person name="Wiltshire- Gordon J.D."/>
            <person name="Segata N."/>
            <person name="Bonneau R."/>
            <person name="Littman D.R."/>
        </authorList>
    </citation>
    <scope>NUCLEOTIDE SEQUENCE [LARGE SCALE GENOMIC DNA]</scope>
    <source>
        <strain evidence="13">iAA108</strain>
        <strain evidence="12">iAK279</strain>
        <strain evidence="7">IAK279</strain>
    </source>
</reference>
<dbReference type="EMBL" id="JAPDUS010000005">
    <property type="protein sequence ID" value="MCW4092777.1"/>
    <property type="molecule type" value="Genomic_DNA"/>
</dbReference>
<keyword evidence="2" id="KW-0472">Membrane</keyword>
<dbReference type="EMBL" id="VZCC01000017">
    <property type="protein sequence ID" value="MQN83093.1"/>
    <property type="molecule type" value="Genomic_DNA"/>
</dbReference>
<reference evidence="6" key="4">
    <citation type="submission" date="2022-12" db="EMBL/GenBank/DDBJ databases">
        <title>Distinct polysaccharide growth profiles of human intestinal Prevotella copri isolates.</title>
        <authorList>
            <person name="Fehlner-Peach H."/>
            <person name="Magnabosco C."/>
            <person name="Raghavan V."/>
            <person name="Scher J.U."/>
            <person name="Tett A."/>
            <person name="Cox L.M."/>
            <person name="Gottsegen C."/>
            <person name="Watters A."/>
            <person name="Wiltshire- Gordon J.D."/>
            <person name="Segata N."/>
            <person name="Bonneau R."/>
            <person name="Littman D.R."/>
        </authorList>
    </citation>
    <scope>NUCLEOTIDE SEQUENCE</scope>
    <source>
        <strain evidence="6">IAA108</strain>
    </source>
</reference>
<evidence type="ECO:0000313" key="6">
    <source>
        <dbReference type="EMBL" id="MQN83093.1"/>
    </source>
</evidence>
<name>A0A3E5E4G6_9BACT</name>
<dbReference type="Proteomes" id="UP000285604">
    <property type="component" value="Unassembled WGS sequence"/>
</dbReference>
<dbReference type="Proteomes" id="UP000283872">
    <property type="component" value="Unassembled WGS sequence"/>
</dbReference>
<evidence type="ECO:0000256" key="2">
    <source>
        <dbReference type="SAM" id="Phobius"/>
    </source>
</evidence>
<evidence type="ECO:0000313" key="10">
    <source>
        <dbReference type="Proteomes" id="UP000283872"/>
    </source>
</evidence>
<protein>
    <submittedName>
        <fullName evidence="6">Uncharacterized protein</fullName>
    </submittedName>
</protein>
<keyword evidence="2" id="KW-1133">Transmembrane helix</keyword>